<feature type="region of interest" description="Disordered" evidence="1">
    <location>
        <begin position="1"/>
        <end position="25"/>
    </location>
</feature>
<feature type="compositionally biased region" description="Basic and acidic residues" evidence="1">
    <location>
        <begin position="1"/>
        <end position="14"/>
    </location>
</feature>
<dbReference type="AlphaFoldDB" id="A0A9N9DXN8"/>
<dbReference type="Proteomes" id="UP000789759">
    <property type="component" value="Unassembled WGS sequence"/>
</dbReference>
<organism evidence="3 4">
    <name type="scientific">Cetraspora pellucida</name>
    <dbReference type="NCBI Taxonomy" id="1433469"/>
    <lineage>
        <taxon>Eukaryota</taxon>
        <taxon>Fungi</taxon>
        <taxon>Fungi incertae sedis</taxon>
        <taxon>Mucoromycota</taxon>
        <taxon>Glomeromycotina</taxon>
        <taxon>Glomeromycetes</taxon>
        <taxon>Diversisporales</taxon>
        <taxon>Gigasporaceae</taxon>
        <taxon>Cetraspora</taxon>
    </lineage>
</organism>
<keyword evidence="4" id="KW-1185">Reference proteome</keyword>
<dbReference type="EMBL" id="CAJVQA010007445">
    <property type="protein sequence ID" value="CAG8656796.1"/>
    <property type="molecule type" value="Genomic_DNA"/>
</dbReference>
<feature type="non-terminal residue" evidence="3">
    <location>
        <position position="102"/>
    </location>
</feature>
<feature type="domain" description="C17orf113 probable zinc finger" evidence="2">
    <location>
        <begin position="47"/>
        <end position="101"/>
    </location>
</feature>
<evidence type="ECO:0000313" key="3">
    <source>
        <dbReference type="EMBL" id="CAG8656796.1"/>
    </source>
</evidence>
<dbReference type="InterPro" id="IPR057456">
    <property type="entry name" value="Znf_C17orf113"/>
</dbReference>
<reference evidence="3" key="1">
    <citation type="submission" date="2021-06" db="EMBL/GenBank/DDBJ databases">
        <authorList>
            <person name="Kallberg Y."/>
            <person name="Tangrot J."/>
            <person name="Rosling A."/>
        </authorList>
    </citation>
    <scope>NUCLEOTIDE SEQUENCE</scope>
    <source>
        <strain evidence="3">FL966</strain>
    </source>
</reference>
<dbReference type="Pfam" id="PF25431">
    <property type="entry name" value="zf-C17orf113"/>
    <property type="match status" value="1"/>
</dbReference>
<comment type="caution">
    <text evidence="3">The sequence shown here is derived from an EMBL/GenBank/DDBJ whole genome shotgun (WGS) entry which is preliminary data.</text>
</comment>
<proteinExistence type="predicted"/>
<accession>A0A9N9DXN8</accession>
<evidence type="ECO:0000256" key="1">
    <source>
        <dbReference type="SAM" id="MobiDB-lite"/>
    </source>
</evidence>
<evidence type="ECO:0000313" key="4">
    <source>
        <dbReference type="Proteomes" id="UP000789759"/>
    </source>
</evidence>
<name>A0A9N9DXN8_9GLOM</name>
<evidence type="ECO:0000259" key="2">
    <source>
        <dbReference type="Pfam" id="PF25431"/>
    </source>
</evidence>
<gene>
    <name evidence="3" type="ORF">CPELLU_LOCUS9612</name>
</gene>
<sequence length="102" mass="12145">MERQGVIECPEKPPRSKKTKKGENVEQTLTARNHERSDWDPAWKIIFPWVERCVIDEKPFMICLWSKKYNPASNNLFVSGCNTFKKYYLNQYFKTNDHVNAM</sequence>
<protein>
    <submittedName>
        <fullName evidence="3">20716_t:CDS:1</fullName>
    </submittedName>
</protein>